<dbReference type="GO" id="GO:0003899">
    <property type="term" value="F:DNA-directed RNA polymerase activity"/>
    <property type="evidence" value="ECO:0000318"/>
    <property type="project" value="GO_Central"/>
</dbReference>
<dbReference type="InterPro" id="IPR043502">
    <property type="entry name" value="DNA/RNA_pol_sf"/>
</dbReference>
<evidence type="ECO:0000256" key="8">
    <source>
        <dbReference type="ARBA" id="ARBA00048552"/>
    </source>
</evidence>
<dbReference type="Gramene" id="Pp3c20_23490V3.3">
    <property type="protein sequence ID" value="Pp3c20_23490V3.3"/>
    <property type="gene ID" value="Pp3c20_23490"/>
</dbReference>
<dbReference type="EC" id="2.7.7.6" evidence="2 9"/>
<evidence type="ECO:0000313" key="12">
    <source>
        <dbReference type="EnsemblPlants" id="Pp3c20_23490V3.1"/>
    </source>
</evidence>
<reference evidence="11 13" key="2">
    <citation type="journal article" date="2018" name="Plant J.">
        <title>The Physcomitrella patens chromosome-scale assembly reveals moss genome structure and evolution.</title>
        <authorList>
            <person name="Lang D."/>
            <person name="Ullrich K.K."/>
            <person name="Murat F."/>
            <person name="Fuchs J."/>
            <person name="Jenkins J."/>
            <person name="Haas F.B."/>
            <person name="Piednoel M."/>
            <person name="Gundlach H."/>
            <person name="Van Bel M."/>
            <person name="Meyberg R."/>
            <person name="Vives C."/>
            <person name="Morata J."/>
            <person name="Symeonidi A."/>
            <person name="Hiss M."/>
            <person name="Muchero W."/>
            <person name="Kamisugi Y."/>
            <person name="Saleh O."/>
            <person name="Blanc G."/>
            <person name="Decker E.L."/>
            <person name="van Gessel N."/>
            <person name="Grimwood J."/>
            <person name="Hayes R.D."/>
            <person name="Graham S.W."/>
            <person name="Gunter L.E."/>
            <person name="McDaniel S.F."/>
            <person name="Hoernstein S.N.W."/>
            <person name="Larsson A."/>
            <person name="Li F.W."/>
            <person name="Perroud P.F."/>
            <person name="Phillips J."/>
            <person name="Ranjan P."/>
            <person name="Rokshar D.S."/>
            <person name="Rothfels C.J."/>
            <person name="Schneider L."/>
            <person name="Shu S."/>
            <person name="Stevenson D.W."/>
            <person name="Thummler F."/>
            <person name="Tillich M."/>
            <person name="Villarreal Aguilar J.C."/>
            <person name="Widiez T."/>
            <person name="Wong G.K."/>
            <person name="Wymore A."/>
            <person name="Zhang Y."/>
            <person name="Zimmer A.D."/>
            <person name="Quatrano R.S."/>
            <person name="Mayer K.F.X."/>
            <person name="Goodstein D."/>
            <person name="Casacuberta J.M."/>
            <person name="Vandepoele K."/>
            <person name="Reski R."/>
            <person name="Cuming A.C."/>
            <person name="Tuskan G.A."/>
            <person name="Maumus F."/>
            <person name="Salse J."/>
            <person name="Schmutz J."/>
            <person name="Rensing S.A."/>
        </authorList>
    </citation>
    <scope>NUCLEOTIDE SEQUENCE [LARGE SCALE GENOMIC DNA]</scope>
    <source>
        <strain evidence="12 13">cv. Gransden 2004</strain>
    </source>
</reference>
<dbReference type="RefSeq" id="XP_024357983.1">
    <property type="nucleotide sequence ID" value="XM_024502215.2"/>
</dbReference>
<dbReference type="PANTHER" id="PTHR10102:SF0">
    <property type="entry name" value="DNA-DIRECTED RNA POLYMERASE, MITOCHONDRIAL"/>
    <property type="match status" value="1"/>
</dbReference>
<dbReference type="InterPro" id="IPR002092">
    <property type="entry name" value="DNA-dir_Rpol_phage-type"/>
</dbReference>
<comment type="function">
    <text evidence="9">DNA-dependent RNA polymerase catalyzes the transcription of DNA into RNA using the four ribonucleoside triphosphates as substrates.</text>
</comment>
<evidence type="ECO:0000259" key="10">
    <source>
        <dbReference type="SMART" id="SM01311"/>
    </source>
</evidence>
<evidence type="ECO:0000313" key="13">
    <source>
        <dbReference type="Proteomes" id="UP000006727"/>
    </source>
</evidence>
<dbReference type="STRING" id="3218.A0A2K1IWB7"/>
<dbReference type="Proteomes" id="UP000006727">
    <property type="component" value="Chromosome 20"/>
</dbReference>
<keyword evidence="13" id="KW-1185">Reference proteome</keyword>
<proteinExistence type="inferred from homology"/>
<keyword evidence="6" id="KW-0809">Transit peptide</keyword>
<dbReference type="FunFam" id="1.10.287.260:FF:000001">
    <property type="entry name" value="DNA-directed RNA polymerase"/>
    <property type="match status" value="1"/>
</dbReference>
<dbReference type="Gramene" id="Pp3c20_23490V3.1">
    <property type="protein sequence ID" value="Pp3c20_23490V3.1"/>
    <property type="gene ID" value="Pp3c20_23490"/>
</dbReference>
<dbReference type="Gene3D" id="1.10.150.20">
    <property type="entry name" value="5' to 3' exonuclease, C-terminal subdomain"/>
    <property type="match status" value="1"/>
</dbReference>
<feature type="domain" description="DNA-directed RNA polymerase N-terminal" evidence="10">
    <location>
        <begin position="164"/>
        <end position="494"/>
    </location>
</feature>
<dbReference type="InterPro" id="IPR037159">
    <property type="entry name" value="RNA_POL_N_sf"/>
</dbReference>
<keyword evidence="5 9" id="KW-0548">Nucleotidyltransferase</keyword>
<protein>
    <recommendedName>
        <fullName evidence="2 9">DNA-directed RNA polymerase</fullName>
        <ecNumber evidence="2 9">2.7.7.6</ecNumber>
    </recommendedName>
</protein>
<evidence type="ECO:0000256" key="9">
    <source>
        <dbReference type="RuleBase" id="RU003805"/>
    </source>
</evidence>
<dbReference type="Gene3D" id="1.10.287.280">
    <property type="match status" value="1"/>
</dbReference>
<dbReference type="GO" id="GO:0003677">
    <property type="term" value="F:DNA binding"/>
    <property type="evidence" value="ECO:0007669"/>
    <property type="project" value="InterPro"/>
</dbReference>
<dbReference type="Pfam" id="PF00940">
    <property type="entry name" value="RNA_pol"/>
    <property type="match status" value="1"/>
</dbReference>
<evidence type="ECO:0000256" key="5">
    <source>
        <dbReference type="ARBA" id="ARBA00022695"/>
    </source>
</evidence>
<evidence type="ECO:0000256" key="3">
    <source>
        <dbReference type="ARBA" id="ARBA00022478"/>
    </source>
</evidence>
<evidence type="ECO:0000256" key="4">
    <source>
        <dbReference type="ARBA" id="ARBA00022679"/>
    </source>
</evidence>
<evidence type="ECO:0000256" key="7">
    <source>
        <dbReference type="ARBA" id="ARBA00023163"/>
    </source>
</evidence>
<dbReference type="Gene3D" id="1.10.1320.10">
    <property type="entry name" value="DNA-directed RNA polymerase, N-terminal domain"/>
    <property type="match status" value="1"/>
</dbReference>
<dbReference type="GO" id="GO:0034245">
    <property type="term" value="C:mitochondrial DNA-directed RNA polymerase complex"/>
    <property type="evidence" value="ECO:0000318"/>
    <property type="project" value="GO_Central"/>
</dbReference>
<dbReference type="SMART" id="SM01311">
    <property type="entry name" value="RPOL_N"/>
    <property type="match status" value="1"/>
</dbReference>
<evidence type="ECO:0000313" key="11">
    <source>
        <dbReference type="EMBL" id="PNR33565.1"/>
    </source>
</evidence>
<dbReference type="EnsemblPlants" id="Pp3c20_23490V3.3">
    <property type="protein sequence ID" value="Pp3c20_23490V3.3"/>
    <property type="gene ID" value="Pp3c20_23490"/>
</dbReference>
<dbReference type="PROSITE" id="PS00489">
    <property type="entry name" value="RNA_POL_PHAGE_2"/>
    <property type="match status" value="1"/>
</dbReference>
<dbReference type="AlphaFoldDB" id="A0A2K1IWB7"/>
<dbReference type="PaxDb" id="3218-PP1S241_95V6.1"/>
<evidence type="ECO:0000256" key="2">
    <source>
        <dbReference type="ARBA" id="ARBA00012418"/>
    </source>
</evidence>
<dbReference type="EnsemblPlants" id="Pp3c20_23490V3.1">
    <property type="protein sequence ID" value="Pp3c20_23490V3.1"/>
    <property type="gene ID" value="Pp3c20_23490"/>
</dbReference>
<accession>A0A2K1IWB7</accession>
<evidence type="ECO:0000256" key="6">
    <source>
        <dbReference type="ARBA" id="ARBA00022946"/>
    </source>
</evidence>
<evidence type="ECO:0000256" key="1">
    <source>
        <dbReference type="ARBA" id="ARBA00009493"/>
    </source>
</evidence>
<organism evidence="11">
    <name type="scientific">Physcomitrium patens</name>
    <name type="common">Spreading-leaved earth moss</name>
    <name type="synonym">Physcomitrella patens</name>
    <dbReference type="NCBI Taxonomy" id="3218"/>
    <lineage>
        <taxon>Eukaryota</taxon>
        <taxon>Viridiplantae</taxon>
        <taxon>Streptophyta</taxon>
        <taxon>Embryophyta</taxon>
        <taxon>Bryophyta</taxon>
        <taxon>Bryophytina</taxon>
        <taxon>Bryopsida</taxon>
        <taxon>Funariidae</taxon>
        <taxon>Funariales</taxon>
        <taxon>Funariaceae</taxon>
        <taxon>Physcomitrium</taxon>
    </lineage>
</organism>
<comment type="catalytic activity">
    <reaction evidence="8 9">
        <text>RNA(n) + a ribonucleoside 5'-triphosphate = RNA(n+1) + diphosphate</text>
        <dbReference type="Rhea" id="RHEA:21248"/>
        <dbReference type="Rhea" id="RHEA-COMP:14527"/>
        <dbReference type="Rhea" id="RHEA-COMP:17342"/>
        <dbReference type="ChEBI" id="CHEBI:33019"/>
        <dbReference type="ChEBI" id="CHEBI:61557"/>
        <dbReference type="ChEBI" id="CHEBI:140395"/>
        <dbReference type="EC" id="2.7.7.6"/>
    </reaction>
</comment>
<dbReference type="FunFam" id="1.10.287.280:FF:000001">
    <property type="entry name" value="DNA-directed RNA polymerase"/>
    <property type="match status" value="1"/>
</dbReference>
<comment type="similarity">
    <text evidence="1 9">Belongs to the phage and mitochondrial RNA polymerase family.</text>
</comment>
<dbReference type="InterPro" id="IPR029262">
    <property type="entry name" value="RPOL_N"/>
</dbReference>
<keyword evidence="7 9" id="KW-0804">Transcription</keyword>
<keyword evidence="3 9" id="KW-0240">DNA-directed RNA polymerase</keyword>
<gene>
    <name evidence="12" type="primary">LOC112273432</name>
    <name evidence="11" type="ORF">PHYPA_025509</name>
</gene>
<reference evidence="11 13" key="1">
    <citation type="journal article" date="2008" name="Science">
        <title>The Physcomitrella genome reveals evolutionary insights into the conquest of land by plants.</title>
        <authorList>
            <person name="Rensing S."/>
            <person name="Lang D."/>
            <person name="Zimmer A."/>
            <person name="Terry A."/>
            <person name="Salamov A."/>
            <person name="Shapiro H."/>
            <person name="Nishiyama T."/>
            <person name="Perroud P.-F."/>
            <person name="Lindquist E."/>
            <person name="Kamisugi Y."/>
            <person name="Tanahashi T."/>
            <person name="Sakakibara K."/>
            <person name="Fujita T."/>
            <person name="Oishi K."/>
            <person name="Shin-I T."/>
            <person name="Kuroki Y."/>
            <person name="Toyoda A."/>
            <person name="Suzuki Y."/>
            <person name="Hashimoto A."/>
            <person name="Yamaguchi K."/>
            <person name="Sugano A."/>
            <person name="Kohara Y."/>
            <person name="Fujiyama A."/>
            <person name="Anterola A."/>
            <person name="Aoki S."/>
            <person name="Ashton N."/>
            <person name="Barbazuk W.B."/>
            <person name="Barker E."/>
            <person name="Bennetzen J."/>
            <person name="Bezanilla M."/>
            <person name="Blankenship R."/>
            <person name="Cho S.H."/>
            <person name="Dutcher S."/>
            <person name="Estelle M."/>
            <person name="Fawcett J.A."/>
            <person name="Gundlach H."/>
            <person name="Hanada K."/>
            <person name="Heyl A."/>
            <person name="Hicks K.A."/>
            <person name="Hugh J."/>
            <person name="Lohr M."/>
            <person name="Mayer K."/>
            <person name="Melkozernov A."/>
            <person name="Murata T."/>
            <person name="Nelson D."/>
            <person name="Pils B."/>
            <person name="Prigge M."/>
            <person name="Reiss B."/>
            <person name="Renner T."/>
            <person name="Rombauts S."/>
            <person name="Rushton P."/>
            <person name="Sanderfoot A."/>
            <person name="Schween G."/>
            <person name="Shiu S.-H."/>
            <person name="Stueber K."/>
            <person name="Theodoulou F.L."/>
            <person name="Tu H."/>
            <person name="Van de Peer Y."/>
            <person name="Verrier P.J."/>
            <person name="Waters E."/>
            <person name="Wood A."/>
            <person name="Yang L."/>
            <person name="Cove D."/>
            <person name="Cuming A."/>
            <person name="Hasebe M."/>
            <person name="Lucas S."/>
            <person name="Mishler D.B."/>
            <person name="Reski R."/>
            <person name="Grigoriev I."/>
            <person name="Quatrano R.S."/>
            <person name="Boore J.L."/>
        </authorList>
    </citation>
    <scope>NUCLEOTIDE SEQUENCE [LARGE SCALE GENOMIC DNA]</scope>
    <source>
        <strain evidence="12 13">cv. Gransden 2004</strain>
    </source>
</reference>
<dbReference type="Gene3D" id="1.10.287.260">
    <property type="match status" value="1"/>
</dbReference>
<dbReference type="KEGG" id="ppp:112273432"/>
<dbReference type="OrthoDB" id="276422at2759"/>
<dbReference type="InterPro" id="IPR024075">
    <property type="entry name" value="DNA-dir_RNA_pol_helix_hairp_sf"/>
</dbReference>
<reference evidence="12" key="3">
    <citation type="submission" date="2020-12" db="UniProtKB">
        <authorList>
            <consortium name="EnsemblPlants"/>
        </authorList>
    </citation>
    <scope>IDENTIFICATION</scope>
</reference>
<dbReference type="Pfam" id="PF14700">
    <property type="entry name" value="RPOL_N"/>
    <property type="match status" value="1"/>
</dbReference>
<dbReference type="SUPFAM" id="SSF56672">
    <property type="entry name" value="DNA/RNA polymerases"/>
    <property type="match status" value="1"/>
</dbReference>
<keyword evidence="4 9" id="KW-0808">Transferase</keyword>
<dbReference type="FunCoup" id="A0A2K1IWB7">
    <property type="interactions" value="2865"/>
</dbReference>
<dbReference type="PANTHER" id="PTHR10102">
    <property type="entry name" value="DNA-DIRECTED RNA POLYMERASE, MITOCHONDRIAL"/>
    <property type="match status" value="1"/>
</dbReference>
<sequence length="1010" mass="113588">MWRAAARYFKSELLHCGGSRSRIAQVDLYALAQHRLLCSATAEVQTVDRLCGSSSDHIFSPDSSILSQLNTPLEDILDAALLGVVSRYDNRDYFRSLNPYRSAVFSSTAEPAEYIGYGDPYEGTEVDYDERGIEFFMSEHAGAAVEAKEMERKKGHNKLQELRQRQIINETEAWTNAEAQYEEFIAEMCRKKLAPNLPASQLLLLGWYEPLRDAIAEEQRAFSELEFRGERASYGPFLCQLPPSQLAVITMHCLLALVMSNEKMGYVKVIQAALHIGEAVEQEVLIRKLRIGKAKKNETKRKGITKDDGISTIESGKVELTTSPELPTQATGMQKLRKLRLWRSMLQKASGSDPWGPTIYAKVGSRLLELFMETAVIRVPSDDPHVDASFEPVFQHTNKKFVCTNGRSSTGFGVVECNPLVLEQIDKSVKYVIMPYMPMVSKPKHWKGFHDGGYLFLKSSIMRTHGSKEQYDIFKNTPRENMKKIFQALNVLGETGWRVNKPVLAVLEQIWKEGGRLANLVDAEDVLVPAKPETNNLDELKSWRREVGIVKRTNYERYSLRCDVELKLAVARKLVNEDAFYLPHNLDFRGRAYPMHPNLNHLGSDMCRGVLEFAKGRPLGETGLRWLKIHLANLYGGSISKLSFDARVAHVDTHMDDVFDSAENPMNGNRWWLKAEDPFQFLAACIDIRNAVKSGNPKTYNSFLPVHQDGSCNGLQHYAALGRDRIGAGTVNLLAGDVPADVYSAIADRVHRTIEKAALKNPEASKHAAIARVLLGQIDRKLVKQTIMTSVYGVTFVGARIQILNRLKERGIIQDGGELFKASVYAAKVTLDALGEGFREARCIMNWLSECAQIIAHSGNSVKWTTPLGLEVVQPYRNPSRHLVKTALQDLHIRSVDVDSPVLKTRQRSAFAPNFIHSLDSTHMMLTALASNQAGISFAGVHDSFWTHAGDVDVLNKLTREKFVELYSYPILENLLLGFQRRYADLTFPPVPERGVLDIREVLKAPYFFN</sequence>
<dbReference type="EMBL" id="ABEU02000020">
    <property type="protein sequence ID" value="PNR33565.1"/>
    <property type="molecule type" value="Genomic_DNA"/>
</dbReference>
<name>A0A2K1IWB7_PHYPA</name>
<dbReference type="GeneID" id="112273432"/>
<dbReference type="GO" id="GO:0006390">
    <property type="term" value="P:mitochondrial transcription"/>
    <property type="evidence" value="ECO:0000318"/>
    <property type="project" value="GO_Central"/>
</dbReference>
<dbReference type="InterPro" id="IPR046950">
    <property type="entry name" value="DNA-dir_Rpol_C_phage-type"/>
</dbReference>
<dbReference type="PROSITE" id="PS00900">
    <property type="entry name" value="RNA_POL_PHAGE_1"/>
    <property type="match status" value="1"/>
</dbReference>